<evidence type="ECO:0000313" key="3">
    <source>
        <dbReference type="Proteomes" id="UP001154312"/>
    </source>
</evidence>
<sequence>MNSPSDKEKVLFQLSLYSNLVSGQRGGNLEEKLYEAIQAKLKDNQEYIGRWEVVWGPAVKQSQNDGYAVNAMYVAHSLDTPSCYVVLIAGTNSPSLFDWLFEDLLVKHQVPWVFGAAPNAKISLGTAIGLGIILALKPSDNRPNAGKNLIKFLKDLPKTDIDLTVTGHSLGGALSPTLALLLKNIQLNWDSERKVKISSMPTAGPTAGNSAFSQYSDQILEEVTRYWNKLDIVPHAWNETTLEQIKRIYLPAIPEDIVTDRFVNCAEQVALSGDYLQIKPCAPPFEGEINKEIIDPNSPAFINFFKQVRYQHIEAYEKYFAIPGIATNCLAELYRDPKTIFTPALQRFAKRAGLSLPPELTKDIFTNKSTSIPIAGQLIELPTEPNDPRMPEIVELVTAELKKLLSSDYSLSNNS</sequence>
<dbReference type="RefSeq" id="WP_277445081.1">
    <property type="nucleotide sequence ID" value="NZ_JAKOAV010000035.1"/>
</dbReference>
<evidence type="ECO:0000313" key="2">
    <source>
        <dbReference type="EMBL" id="MDF9409590.1"/>
    </source>
</evidence>
<dbReference type="Gene3D" id="3.40.50.1820">
    <property type="entry name" value="alpha/beta hydrolase"/>
    <property type="match status" value="1"/>
</dbReference>
<organism evidence="2 3">
    <name type="scientific">Pelotomaculum isophthalicicum JI</name>
    <dbReference type="NCBI Taxonomy" id="947010"/>
    <lineage>
        <taxon>Bacteria</taxon>
        <taxon>Bacillati</taxon>
        <taxon>Bacillota</taxon>
        <taxon>Clostridia</taxon>
        <taxon>Eubacteriales</taxon>
        <taxon>Desulfotomaculaceae</taxon>
        <taxon>Pelotomaculum</taxon>
    </lineage>
</organism>
<accession>A0A9X4H077</accession>
<dbReference type="GO" id="GO:0006629">
    <property type="term" value="P:lipid metabolic process"/>
    <property type="evidence" value="ECO:0007669"/>
    <property type="project" value="InterPro"/>
</dbReference>
<evidence type="ECO:0000259" key="1">
    <source>
        <dbReference type="Pfam" id="PF01764"/>
    </source>
</evidence>
<dbReference type="InterPro" id="IPR029058">
    <property type="entry name" value="AB_hydrolase_fold"/>
</dbReference>
<feature type="domain" description="Fungal lipase-type" evidence="1">
    <location>
        <begin position="150"/>
        <end position="237"/>
    </location>
</feature>
<dbReference type="EMBL" id="JAKOAV010000035">
    <property type="protein sequence ID" value="MDF9409590.1"/>
    <property type="molecule type" value="Genomic_DNA"/>
</dbReference>
<dbReference type="SUPFAM" id="SSF53474">
    <property type="entry name" value="alpha/beta-Hydrolases"/>
    <property type="match status" value="1"/>
</dbReference>
<dbReference type="InterPro" id="IPR002921">
    <property type="entry name" value="Fungal_lipase-type"/>
</dbReference>
<dbReference type="AlphaFoldDB" id="A0A9X4H077"/>
<comment type="caution">
    <text evidence="2">The sequence shown here is derived from an EMBL/GenBank/DDBJ whole genome shotgun (WGS) entry which is preliminary data.</text>
</comment>
<dbReference type="Pfam" id="PF01764">
    <property type="entry name" value="Lipase_3"/>
    <property type="match status" value="1"/>
</dbReference>
<protein>
    <recommendedName>
        <fullName evidence="1">Fungal lipase-type domain-containing protein</fullName>
    </recommendedName>
</protein>
<keyword evidence="3" id="KW-1185">Reference proteome</keyword>
<dbReference type="Proteomes" id="UP001154312">
    <property type="component" value="Unassembled WGS sequence"/>
</dbReference>
<name>A0A9X4H077_9FIRM</name>
<proteinExistence type="predicted"/>
<reference evidence="2" key="1">
    <citation type="submission" date="2022-02" db="EMBL/GenBank/DDBJ databases">
        <authorList>
            <person name="Leng L."/>
        </authorList>
    </citation>
    <scope>NUCLEOTIDE SEQUENCE</scope>
    <source>
        <strain evidence="2">JI</strain>
    </source>
</reference>
<gene>
    <name evidence="2" type="ORF">L7E55_14725</name>
</gene>